<dbReference type="RefSeq" id="WP_224055492.1">
    <property type="nucleotide sequence ID" value="NZ_AP025145.1"/>
</dbReference>
<gene>
    <name evidence="2" type="ORF">GCM10007932_33560</name>
</gene>
<name>A0AAV5NVK0_9VIBR</name>
<evidence type="ECO:0000313" key="2">
    <source>
        <dbReference type="EMBL" id="GLQ73996.1"/>
    </source>
</evidence>
<evidence type="ECO:0008006" key="4">
    <source>
        <dbReference type="Google" id="ProtNLM"/>
    </source>
</evidence>
<organism evidence="2 3">
    <name type="scientific">Vibrio penaeicida</name>
    <dbReference type="NCBI Taxonomy" id="104609"/>
    <lineage>
        <taxon>Bacteria</taxon>
        <taxon>Pseudomonadati</taxon>
        <taxon>Pseudomonadota</taxon>
        <taxon>Gammaproteobacteria</taxon>
        <taxon>Vibrionales</taxon>
        <taxon>Vibrionaceae</taxon>
        <taxon>Vibrio</taxon>
    </lineage>
</organism>
<accession>A0AAV5NVK0</accession>
<protein>
    <recommendedName>
        <fullName evidence="4">DUF2541 family protein</fullName>
    </recommendedName>
</protein>
<keyword evidence="3" id="KW-1185">Reference proteome</keyword>
<dbReference type="AlphaFoldDB" id="A0AAV5NVK0"/>
<keyword evidence="1" id="KW-0732">Signal</keyword>
<feature type="signal peptide" evidence="1">
    <location>
        <begin position="1"/>
        <end position="20"/>
    </location>
</feature>
<sequence>MKIMPIILLALIFLAPVVNAKDIGFGTLKGVKVYDLKTDKSLRIYFNDSATHLNKDCNGIARFTFSRHSPEFIDKVLSVAMAAQISGKKVRIHSEDGSGEGAFIALQQTYF</sequence>
<evidence type="ECO:0000256" key="1">
    <source>
        <dbReference type="SAM" id="SignalP"/>
    </source>
</evidence>
<dbReference type="Proteomes" id="UP001156690">
    <property type="component" value="Unassembled WGS sequence"/>
</dbReference>
<dbReference type="EMBL" id="BSNX01000041">
    <property type="protein sequence ID" value="GLQ73996.1"/>
    <property type="molecule type" value="Genomic_DNA"/>
</dbReference>
<reference evidence="3" key="1">
    <citation type="journal article" date="2019" name="Int. J. Syst. Evol. Microbiol.">
        <title>The Global Catalogue of Microorganisms (GCM) 10K type strain sequencing project: providing services to taxonomists for standard genome sequencing and annotation.</title>
        <authorList>
            <consortium name="The Broad Institute Genomics Platform"/>
            <consortium name="The Broad Institute Genome Sequencing Center for Infectious Disease"/>
            <person name="Wu L."/>
            <person name="Ma J."/>
        </authorList>
    </citation>
    <scope>NUCLEOTIDE SEQUENCE [LARGE SCALE GENOMIC DNA]</scope>
    <source>
        <strain evidence="3">NBRC 15640</strain>
    </source>
</reference>
<feature type="chain" id="PRO_5043574001" description="DUF2541 family protein" evidence="1">
    <location>
        <begin position="21"/>
        <end position="111"/>
    </location>
</feature>
<evidence type="ECO:0000313" key="3">
    <source>
        <dbReference type="Proteomes" id="UP001156690"/>
    </source>
</evidence>
<proteinExistence type="predicted"/>
<comment type="caution">
    <text evidence="2">The sequence shown here is derived from an EMBL/GenBank/DDBJ whole genome shotgun (WGS) entry which is preliminary data.</text>
</comment>